<accession>A0A7I8L159</accession>
<dbReference type="Proteomes" id="UP000663760">
    <property type="component" value="Chromosome 10"/>
</dbReference>
<dbReference type="AlphaFoldDB" id="A0A7I8L159"/>
<dbReference type="InterPro" id="IPR013103">
    <property type="entry name" value="RVT_2"/>
</dbReference>
<reference evidence="2" key="1">
    <citation type="submission" date="2020-02" db="EMBL/GenBank/DDBJ databases">
        <authorList>
            <person name="Scholz U."/>
            <person name="Mascher M."/>
            <person name="Fiebig A."/>
        </authorList>
    </citation>
    <scope>NUCLEOTIDE SEQUENCE</scope>
</reference>
<dbReference type="Pfam" id="PF07727">
    <property type="entry name" value="RVT_2"/>
    <property type="match status" value="1"/>
</dbReference>
<dbReference type="EMBL" id="LR746273">
    <property type="protein sequence ID" value="CAA7403777.1"/>
    <property type="molecule type" value="Genomic_DNA"/>
</dbReference>
<evidence type="ECO:0000259" key="1">
    <source>
        <dbReference type="Pfam" id="PF07727"/>
    </source>
</evidence>
<keyword evidence="3" id="KW-1185">Reference proteome</keyword>
<evidence type="ECO:0000313" key="2">
    <source>
        <dbReference type="EMBL" id="CAA7403777.1"/>
    </source>
</evidence>
<gene>
    <name evidence="2" type="ORF">SI8410_10014455</name>
</gene>
<dbReference type="CDD" id="cd09272">
    <property type="entry name" value="RNase_HI_RT_Ty1"/>
    <property type="match status" value="1"/>
</dbReference>
<name>A0A7I8L159_SPIIN</name>
<dbReference type="PANTHER" id="PTHR11439:SF463">
    <property type="entry name" value="REVERSE TRANSCRIPTASE TY1_COPIA-TYPE DOMAIN-CONTAINING PROTEIN"/>
    <property type="match status" value="1"/>
</dbReference>
<dbReference type="OrthoDB" id="1919845at2759"/>
<organism evidence="2 3">
    <name type="scientific">Spirodela intermedia</name>
    <name type="common">Intermediate duckweed</name>
    <dbReference type="NCBI Taxonomy" id="51605"/>
    <lineage>
        <taxon>Eukaryota</taxon>
        <taxon>Viridiplantae</taxon>
        <taxon>Streptophyta</taxon>
        <taxon>Embryophyta</taxon>
        <taxon>Tracheophyta</taxon>
        <taxon>Spermatophyta</taxon>
        <taxon>Magnoliopsida</taxon>
        <taxon>Liliopsida</taxon>
        <taxon>Araceae</taxon>
        <taxon>Lemnoideae</taxon>
        <taxon>Spirodela</taxon>
    </lineage>
</organism>
<evidence type="ECO:0000313" key="3">
    <source>
        <dbReference type="Proteomes" id="UP000663760"/>
    </source>
</evidence>
<protein>
    <recommendedName>
        <fullName evidence="1">Reverse transcriptase Ty1/copia-type domain-containing protein</fullName>
    </recommendedName>
</protein>
<proteinExistence type="predicted"/>
<sequence>MIPNISRFINYLMINRSHKVLTVGKKAVGCKWVYTPKFNIDGSLERYKSPRAWFERFTKTMKSQGYKQNNADHTLFIKHNSCGCMTILIIYVNDILFTEFDIKSLGRLRYFLGIEVAHLKEGIFISQHKYTVNLLQETGQLACKPTVTLVDINVKLGAGGDSPPINEGSFQRLIKKLIYLNHTRQDYCIYTDTGYVGSVSDKRSTSGCCSFIGGNLVSWRSKKKNVVSRSSAGAKFRVMAQGICKHDRTKHIELDHHFIKENIKEGMINLLFINSFNQVADIFIKGAARTNSTEACIQVGHV</sequence>
<feature type="domain" description="Reverse transcriptase Ty1/copia-type" evidence="1">
    <location>
        <begin position="49"/>
        <end position="147"/>
    </location>
</feature>
<dbReference type="PANTHER" id="PTHR11439">
    <property type="entry name" value="GAG-POL-RELATED RETROTRANSPOSON"/>
    <property type="match status" value="1"/>
</dbReference>